<accession>A0ABX1VBR6</accession>
<feature type="domain" description="Putative restriction endonuclease" evidence="1">
    <location>
        <begin position="56"/>
        <end position="181"/>
    </location>
</feature>
<sequence>MSTAAPFAPPRQTLRRLTPPLVLTGVSWDAYCEMRDDDGNARLRLTYDSKSRRLEVGMPGKRHDSVAELLSYFVAGYGRVRRTAITPVGSTTWRKQTVGGAEADKAFHVARSNVDLGLDRNVPDLDGGDVPPDLVVEVDVTSPGVSKLPIYAGIGVPEVWVWENDAIAVHRLVEGKYERIDRSVELSGFPIEFAAELIATRADAATFELEEAFAERLRAAG</sequence>
<dbReference type="Pfam" id="PF05685">
    <property type="entry name" value="Uma2"/>
    <property type="match status" value="1"/>
</dbReference>
<proteinExistence type="predicted"/>
<dbReference type="InterPro" id="IPR012296">
    <property type="entry name" value="Nuclease_put_TT1808"/>
</dbReference>
<dbReference type="PANTHER" id="PTHR47152">
    <property type="entry name" value="SLR2084 PROTEIN-RELATED"/>
    <property type="match status" value="1"/>
</dbReference>
<reference evidence="2 3" key="1">
    <citation type="journal article" date="2020" name="Syst. Appl. Microbiol.">
        <title>Alienimonas chondri sp. nov., a novel planctomycete isolated from the biofilm of the red alga Chondrus crispus.</title>
        <authorList>
            <person name="Vitorino I."/>
            <person name="Albuquerque L."/>
            <person name="Wiegand S."/>
            <person name="Kallscheuer N."/>
            <person name="da Costa M.S."/>
            <person name="Lobo-da-Cunha A."/>
            <person name="Jogler C."/>
            <person name="Lage O.M."/>
        </authorList>
    </citation>
    <scope>NUCLEOTIDE SEQUENCE [LARGE SCALE GENOMIC DNA]</scope>
    <source>
        <strain evidence="2 3">LzC2</strain>
    </source>
</reference>
<name>A0ABX1VBR6_9PLAN</name>
<evidence type="ECO:0000313" key="3">
    <source>
        <dbReference type="Proteomes" id="UP000609651"/>
    </source>
</evidence>
<organism evidence="2 3">
    <name type="scientific">Alienimonas chondri</name>
    <dbReference type="NCBI Taxonomy" id="2681879"/>
    <lineage>
        <taxon>Bacteria</taxon>
        <taxon>Pseudomonadati</taxon>
        <taxon>Planctomycetota</taxon>
        <taxon>Planctomycetia</taxon>
        <taxon>Planctomycetales</taxon>
        <taxon>Planctomycetaceae</taxon>
        <taxon>Alienimonas</taxon>
    </lineage>
</organism>
<gene>
    <name evidence="2" type="ORF">LzC2_15990</name>
</gene>
<evidence type="ECO:0000259" key="1">
    <source>
        <dbReference type="Pfam" id="PF05685"/>
    </source>
</evidence>
<dbReference type="Gene3D" id="3.90.1570.10">
    <property type="entry name" value="tt1808, chain A"/>
    <property type="match status" value="1"/>
</dbReference>
<dbReference type="EMBL" id="WTPX01000040">
    <property type="protein sequence ID" value="NNJ25528.1"/>
    <property type="molecule type" value="Genomic_DNA"/>
</dbReference>
<dbReference type="RefSeq" id="WP_171185643.1">
    <property type="nucleotide sequence ID" value="NZ_WTPX01000040.1"/>
</dbReference>
<dbReference type="InterPro" id="IPR008538">
    <property type="entry name" value="Uma2"/>
</dbReference>
<protein>
    <recommendedName>
        <fullName evidence="1">Putative restriction endonuclease domain-containing protein</fullName>
    </recommendedName>
</protein>
<dbReference type="SUPFAM" id="SSF52980">
    <property type="entry name" value="Restriction endonuclease-like"/>
    <property type="match status" value="1"/>
</dbReference>
<dbReference type="CDD" id="cd06260">
    <property type="entry name" value="DUF820-like"/>
    <property type="match status" value="1"/>
</dbReference>
<keyword evidence="3" id="KW-1185">Reference proteome</keyword>
<dbReference type="Proteomes" id="UP000609651">
    <property type="component" value="Unassembled WGS sequence"/>
</dbReference>
<comment type="caution">
    <text evidence="2">The sequence shown here is derived from an EMBL/GenBank/DDBJ whole genome shotgun (WGS) entry which is preliminary data.</text>
</comment>
<evidence type="ECO:0000313" key="2">
    <source>
        <dbReference type="EMBL" id="NNJ25528.1"/>
    </source>
</evidence>
<dbReference type="InterPro" id="IPR011335">
    <property type="entry name" value="Restrct_endonuc-II-like"/>
</dbReference>